<organism evidence="2 3">
    <name type="scientific">Brumicola pallidula DSM 14239 = ACAM 615</name>
    <dbReference type="NCBI Taxonomy" id="1121922"/>
    <lineage>
        <taxon>Bacteria</taxon>
        <taxon>Pseudomonadati</taxon>
        <taxon>Pseudomonadota</taxon>
        <taxon>Gammaproteobacteria</taxon>
        <taxon>Alteromonadales</taxon>
        <taxon>Alteromonadaceae</taxon>
        <taxon>Brumicola</taxon>
    </lineage>
</organism>
<dbReference type="Pfam" id="PF00149">
    <property type="entry name" value="Metallophos"/>
    <property type="match status" value="1"/>
</dbReference>
<reference evidence="3" key="1">
    <citation type="journal article" date="2014" name="Environ. Microbiol.">
        <title>Comparative genomics of the marine bacterial genus Glaciecola reveals the high degree of genomic diversity and genomic characteristic for cold adaptation.</title>
        <authorList>
            <person name="Qin Q.L."/>
            <person name="Xie B.B."/>
            <person name="Yu Y."/>
            <person name="Shu Y.L."/>
            <person name="Rong J.C."/>
            <person name="Zhang Y.J."/>
            <person name="Zhao D.L."/>
            <person name="Chen X.L."/>
            <person name="Zhang X.Y."/>
            <person name="Chen B."/>
            <person name="Zhou B.C."/>
            <person name="Zhang Y.Z."/>
        </authorList>
    </citation>
    <scope>NUCLEOTIDE SEQUENCE [LARGE SCALE GENOMIC DNA]</scope>
    <source>
        <strain evidence="3">ACAM 615</strain>
    </source>
</reference>
<dbReference type="GO" id="GO:0016791">
    <property type="term" value="F:phosphatase activity"/>
    <property type="evidence" value="ECO:0007669"/>
    <property type="project" value="TreeGrafter"/>
</dbReference>
<evidence type="ECO:0000259" key="1">
    <source>
        <dbReference type="Pfam" id="PF00149"/>
    </source>
</evidence>
<dbReference type="RefSeq" id="WP_006014388.1">
    <property type="nucleotide sequence ID" value="NZ_BAEQ01000055.1"/>
</dbReference>
<dbReference type="InterPro" id="IPR004843">
    <property type="entry name" value="Calcineurin-like_PHP"/>
</dbReference>
<feature type="domain" description="Calcineurin-like phosphoesterase" evidence="1">
    <location>
        <begin position="121"/>
        <end position="254"/>
    </location>
</feature>
<name>K6ZNC8_9ALTE</name>
<dbReference type="EMBL" id="BAEQ01000055">
    <property type="protein sequence ID" value="GAC30388.1"/>
    <property type="molecule type" value="Genomic_DNA"/>
</dbReference>
<accession>K6ZNC8</accession>
<dbReference type="Proteomes" id="UP000006251">
    <property type="component" value="Unassembled WGS sequence"/>
</dbReference>
<dbReference type="InterPro" id="IPR050126">
    <property type="entry name" value="Ap4A_hydrolase"/>
</dbReference>
<evidence type="ECO:0000313" key="3">
    <source>
        <dbReference type="Proteomes" id="UP000006251"/>
    </source>
</evidence>
<gene>
    <name evidence="2" type="ORF">GPAL_3542</name>
</gene>
<evidence type="ECO:0000313" key="2">
    <source>
        <dbReference type="EMBL" id="GAC30388.1"/>
    </source>
</evidence>
<sequence length="427" mass="49137">MTNKFFNVKTEKGTRITLSTDAKFGDYEVLYQKWAWGGIDAESLIFVTKDIAHISENELTEDVKNSPLVKDKSKSLTYKQGDEFTFVNFNFEVCNHEVSFKKQDYEPREKTLAQEMAFRNFDIFGDIHGHSCALIELLDKLGYKVNDEGFYKHPFRMAIFVGDFIDRGPRQKAVIDIVKPMVENGAALAVMGNHEFNAISYHTLHPATGEPLRSHSDNHKKQHQAFLDEFTNDVELKETIDWFKTLPLFLELSSIRVIHACWNDKAIASIQSKLDSRNRLDDAFLIAANEKGSVEFEAVETLLKGLELRLPAGYSFKDSYGQPRHDIRIKWWQTEDRSYRELAIVPKSNKSDMPIDVAPIDDLGDFQYSDNSKLVFFGHYWFQGQPKRLKRNVACLDYSVAKNGALTAYRWSGSDLEIHDRCFIQVN</sequence>
<dbReference type="SUPFAM" id="SSF56300">
    <property type="entry name" value="Metallo-dependent phosphatases"/>
    <property type="match status" value="1"/>
</dbReference>
<keyword evidence="3" id="KW-1185">Reference proteome</keyword>
<dbReference type="STRING" id="1121922.GCA_000428905_00896"/>
<dbReference type="Gene3D" id="3.60.21.10">
    <property type="match status" value="1"/>
</dbReference>
<dbReference type="PANTHER" id="PTHR42850">
    <property type="entry name" value="METALLOPHOSPHOESTERASE"/>
    <property type="match status" value="1"/>
</dbReference>
<dbReference type="OrthoDB" id="9807890at2"/>
<proteinExistence type="predicted"/>
<dbReference type="AlphaFoldDB" id="K6ZNC8"/>
<protein>
    <submittedName>
        <fullName evidence="2">Diadenosine tetraphosphatase-like protein</fullName>
    </submittedName>
</protein>
<comment type="caution">
    <text evidence="2">The sequence shown here is derived from an EMBL/GenBank/DDBJ whole genome shotgun (WGS) entry which is preliminary data.</text>
</comment>
<dbReference type="GO" id="GO:0005737">
    <property type="term" value="C:cytoplasm"/>
    <property type="evidence" value="ECO:0007669"/>
    <property type="project" value="TreeGrafter"/>
</dbReference>
<dbReference type="InterPro" id="IPR029052">
    <property type="entry name" value="Metallo-depent_PP-like"/>
</dbReference>
<dbReference type="PANTHER" id="PTHR42850:SF7">
    <property type="entry name" value="BIS(5'-NUCLEOSYL)-TETRAPHOSPHATASE PRPE [ASYMMETRICAL]"/>
    <property type="match status" value="1"/>
</dbReference>